<evidence type="ECO:0000313" key="11">
    <source>
        <dbReference type="EMBL" id="EEQ93429.1"/>
    </source>
</evidence>
<keyword evidence="6" id="KW-0029">Amino-acid transport</keyword>
<proteinExistence type="inferred from homology"/>
<keyword evidence="4" id="KW-1003">Cell membrane</keyword>
<dbReference type="InterPro" id="IPR010065">
    <property type="entry name" value="AA_ABC_transptr_permease_3TM"/>
</dbReference>
<evidence type="ECO:0000256" key="2">
    <source>
        <dbReference type="ARBA" id="ARBA00010072"/>
    </source>
</evidence>
<keyword evidence="5 9" id="KW-0812">Transmembrane</keyword>
<feature type="transmembrane region" description="Helical" evidence="9">
    <location>
        <begin position="112"/>
        <end position="128"/>
    </location>
</feature>
<dbReference type="InterPro" id="IPR035906">
    <property type="entry name" value="MetI-like_sf"/>
</dbReference>
<feature type="transmembrane region" description="Helical" evidence="9">
    <location>
        <begin position="77"/>
        <end position="100"/>
    </location>
</feature>
<evidence type="ECO:0000256" key="8">
    <source>
        <dbReference type="ARBA" id="ARBA00023136"/>
    </source>
</evidence>
<dbReference type="GO" id="GO:0006865">
    <property type="term" value="P:amino acid transport"/>
    <property type="evidence" value="ECO:0007669"/>
    <property type="project" value="UniProtKB-KW"/>
</dbReference>
<dbReference type="InterPro" id="IPR000515">
    <property type="entry name" value="MetI-like"/>
</dbReference>
<dbReference type="AlphaFoldDB" id="C4WPJ8"/>
<organism evidence="11 12">
    <name type="scientific">Brucella intermedia LMG 3301</name>
    <dbReference type="NCBI Taxonomy" id="641118"/>
    <lineage>
        <taxon>Bacteria</taxon>
        <taxon>Pseudomonadati</taxon>
        <taxon>Pseudomonadota</taxon>
        <taxon>Alphaproteobacteria</taxon>
        <taxon>Hyphomicrobiales</taxon>
        <taxon>Brucellaceae</taxon>
        <taxon>Brucella/Ochrobactrum group</taxon>
        <taxon>Brucella</taxon>
    </lineage>
</organism>
<dbReference type="PANTHER" id="PTHR30614">
    <property type="entry name" value="MEMBRANE COMPONENT OF AMINO ACID ABC TRANSPORTER"/>
    <property type="match status" value="1"/>
</dbReference>
<evidence type="ECO:0000256" key="4">
    <source>
        <dbReference type="ARBA" id="ARBA00022475"/>
    </source>
</evidence>
<reference evidence="11 12" key="1">
    <citation type="submission" date="2009-05" db="EMBL/GenBank/DDBJ databases">
        <authorList>
            <person name="Setubal J.C."/>
            <person name="Boyle S."/>
            <person name="Crasta O.R."/>
            <person name="Gillespie J.J."/>
            <person name="Kenyon R.W."/>
            <person name="Lu J."/>
            <person name="Mane S."/>
            <person name="Nagrani S."/>
            <person name="Shallom J.M."/>
            <person name="Shallom S."/>
            <person name="Shukla M."/>
            <person name="Snyder E.E."/>
            <person name="Sobral B.W."/>
            <person name="Wattam A.R."/>
            <person name="Will R."/>
            <person name="Williams K."/>
            <person name="Yoo H."/>
            <person name="Munk C."/>
            <person name="Tapia R."/>
            <person name="Green L."/>
            <person name="Rogers Y."/>
            <person name="Detter J.C."/>
            <person name="Bruce D."/>
            <person name="Brettin T.S."/>
            <person name="Tsolis R."/>
        </authorList>
    </citation>
    <scope>NUCLEOTIDE SEQUENCE [LARGE SCALE GENOMIC DNA]</scope>
    <source>
        <strain evidence="11 12">LMG 3301</strain>
    </source>
</reference>
<accession>C4WPJ8</accession>
<dbReference type="GO" id="GO:0022857">
    <property type="term" value="F:transmembrane transporter activity"/>
    <property type="evidence" value="ECO:0007669"/>
    <property type="project" value="InterPro"/>
</dbReference>
<feature type="transmembrane region" description="Helical" evidence="9">
    <location>
        <begin position="212"/>
        <end position="231"/>
    </location>
</feature>
<keyword evidence="3 9" id="KW-0813">Transport</keyword>
<dbReference type="InterPro" id="IPR043429">
    <property type="entry name" value="ArtM/GltK/GlnP/TcyL/YhdX-like"/>
</dbReference>
<evidence type="ECO:0000256" key="7">
    <source>
        <dbReference type="ARBA" id="ARBA00022989"/>
    </source>
</evidence>
<gene>
    <name evidence="11" type="ORF">OINT_2000582</name>
</gene>
<comment type="similarity">
    <text evidence="2">Belongs to the binding-protein-dependent transport system permease family. HisMQ subfamily.</text>
</comment>
<evidence type="ECO:0000313" key="12">
    <source>
        <dbReference type="Proteomes" id="UP000004386"/>
    </source>
</evidence>
<dbReference type="PROSITE" id="PS50928">
    <property type="entry name" value="ABC_TM1"/>
    <property type="match status" value="1"/>
</dbReference>
<keyword evidence="8 9" id="KW-0472">Membrane</keyword>
<dbReference type="Gene3D" id="1.10.3720.10">
    <property type="entry name" value="MetI-like"/>
    <property type="match status" value="1"/>
</dbReference>
<keyword evidence="7 9" id="KW-1133">Transmembrane helix</keyword>
<comment type="subcellular location">
    <subcellularLocation>
        <location evidence="1">Cell inner membrane</location>
        <topology evidence="1">Multi-pass membrane protein</topology>
    </subcellularLocation>
    <subcellularLocation>
        <location evidence="9">Cell membrane</location>
        <topology evidence="9">Multi-pass membrane protein</topology>
    </subcellularLocation>
</comment>
<dbReference type="NCBIfam" id="TIGR01726">
    <property type="entry name" value="HEQRo_perm_3TM"/>
    <property type="match status" value="1"/>
</dbReference>
<evidence type="ECO:0000259" key="10">
    <source>
        <dbReference type="PROSITE" id="PS50928"/>
    </source>
</evidence>
<evidence type="ECO:0000256" key="6">
    <source>
        <dbReference type="ARBA" id="ARBA00022970"/>
    </source>
</evidence>
<comment type="caution">
    <text evidence="11">The sequence shown here is derived from an EMBL/GenBank/DDBJ whole genome shotgun (WGS) entry which is preliminary data.</text>
</comment>
<sequence length="241" mass="26093">MPGWLFHNCPGNMSFRLGSPDRKGEMMNFSLMAEVFPYFLEAALVTVEISALAILIGLSVGALATAAKLSRFWPLRFIGAAYVSVFRGTPCLLQLFVLYFGGPQIGINLEPFAAGAIGLGLNIGAYYAEAMRGAILTVDAGQNEAARSIGFSSGQSMRFVVLPQAARLMIRSLGVNTVMLIKGSALVSAISVVELTYTAQRFIGSTYRPFEIFGIAAAIYMVLIYIVARFVDFLEARYALK</sequence>
<dbReference type="PANTHER" id="PTHR30614:SF0">
    <property type="entry name" value="L-CYSTINE TRANSPORT SYSTEM PERMEASE PROTEIN TCYL"/>
    <property type="match status" value="1"/>
</dbReference>
<feature type="transmembrane region" description="Helical" evidence="9">
    <location>
        <begin position="35"/>
        <end position="65"/>
    </location>
</feature>
<dbReference type="Proteomes" id="UP000004386">
    <property type="component" value="Unassembled WGS sequence"/>
</dbReference>
<protein>
    <submittedName>
        <fullName evidence="11">Amino acid ABC transporter, permease protein, 3-TM region, His/Glu/Gln/Arg/opine family</fullName>
    </submittedName>
</protein>
<evidence type="ECO:0000256" key="5">
    <source>
        <dbReference type="ARBA" id="ARBA00022692"/>
    </source>
</evidence>
<dbReference type="SUPFAM" id="SSF161098">
    <property type="entry name" value="MetI-like"/>
    <property type="match status" value="1"/>
</dbReference>
<evidence type="ECO:0000256" key="1">
    <source>
        <dbReference type="ARBA" id="ARBA00004429"/>
    </source>
</evidence>
<feature type="domain" description="ABC transmembrane type-1" evidence="10">
    <location>
        <begin position="39"/>
        <end position="231"/>
    </location>
</feature>
<dbReference type="EMBL" id="ACQA01000002">
    <property type="protein sequence ID" value="EEQ93429.1"/>
    <property type="molecule type" value="Genomic_DNA"/>
</dbReference>
<evidence type="ECO:0000256" key="9">
    <source>
        <dbReference type="RuleBase" id="RU363032"/>
    </source>
</evidence>
<name>C4WPJ8_9HYPH</name>
<dbReference type="Pfam" id="PF00528">
    <property type="entry name" value="BPD_transp_1"/>
    <property type="match status" value="1"/>
</dbReference>
<dbReference type="CDD" id="cd06261">
    <property type="entry name" value="TM_PBP2"/>
    <property type="match status" value="1"/>
</dbReference>
<evidence type="ECO:0000256" key="3">
    <source>
        <dbReference type="ARBA" id="ARBA00022448"/>
    </source>
</evidence>
<dbReference type="HOGENOM" id="CLU_019602_1_1_5"/>
<dbReference type="GO" id="GO:0043190">
    <property type="term" value="C:ATP-binding cassette (ABC) transporter complex"/>
    <property type="evidence" value="ECO:0007669"/>
    <property type="project" value="InterPro"/>
</dbReference>
<feature type="transmembrane region" description="Helical" evidence="9">
    <location>
        <begin position="173"/>
        <end position="192"/>
    </location>
</feature>